<sequence length="46" mass="5412">MFRLFRRAIFLMLIFFGGMVYERMQQQDKCETSGGIWQRAGFCQGG</sequence>
<accession>A0ABY7SPR5</accession>
<dbReference type="Proteomes" id="UP001219349">
    <property type="component" value="Chromosome"/>
</dbReference>
<evidence type="ECO:0000313" key="1">
    <source>
        <dbReference type="EMBL" id="WCR08883.1"/>
    </source>
</evidence>
<protein>
    <submittedName>
        <fullName evidence="1">Uncharacterized protein</fullName>
    </submittedName>
</protein>
<dbReference type="RefSeq" id="WP_271886527.1">
    <property type="nucleotide sequence ID" value="NZ_CP067136.1"/>
</dbReference>
<keyword evidence="2" id="KW-1185">Reference proteome</keyword>
<evidence type="ECO:0000313" key="2">
    <source>
        <dbReference type="Proteomes" id="UP001219349"/>
    </source>
</evidence>
<reference evidence="1 2" key="1">
    <citation type="submission" date="2021-01" db="EMBL/GenBank/DDBJ databases">
        <title>Biogeographic distribution of Paracoccus.</title>
        <authorList>
            <person name="Hollensteiner J."/>
            <person name="Leineberger J."/>
            <person name="Brinkhoff T."/>
            <person name="Daniel R."/>
        </authorList>
    </citation>
    <scope>NUCLEOTIDE SEQUENCE [LARGE SCALE GENOMIC DNA]</scope>
    <source>
        <strain evidence="1 2">KCTC 22803</strain>
    </source>
</reference>
<proteinExistence type="predicted"/>
<name>A0ABY7SPR5_9RHOB</name>
<dbReference type="EMBL" id="CP067136">
    <property type="protein sequence ID" value="WCR08883.1"/>
    <property type="molecule type" value="Genomic_DNA"/>
</dbReference>
<gene>
    <name evidence="1" type="ORF">JHX87_08905</name>
</gene>
<organism evidence="1 2">
    <name type="scientific">Paracoccus fistulariae</name>
    <dbReference type="NCBI Taxonomy" id="658446"/>
    <lineage>
        <taxon>Bacteria</taxon>
        <taxon>Pseudomonadati</taxon>
        <taxon>Pseudomonadota</taxon>
        <taxon>Alphaproteobacteria</taxon>
        <taxon>Rhodobacterales</taxon>
        <taxon>Paracoccaceae</taxon>
        <taxon>Paracoccus</taxon>
    </lineage>
</organism>